<organism evidence="1 2">
    <name type="scientific">Meganyctiphanes norvegica</name>
    <name type="common">Northern krill</name>
    <name type="synonym">Thysanopoda norvegica</name>
    <dbReference type="NCBI Taxonomy" id="48144"/>
    <lineage>
        <taxon>Eukaryota</taxon>
        <taxon>Metazoa</taxon>
        <taxon>Ecdysozoa</taxon>
        <taxon>Arthropoda</taxon>
        <taxon>Crustacea</taxon>
        <taxon>Multicrustacea</taxon>
        <taxon>Malacostraca</taxon>
        <taxon>Eumalacostraca</taxon>
        <taxon>Eucarida</taxon>
        <taxon>Euphausiacea</taxon>
        <taxon>Euphausiidae</taxon>
        <taxon>Meganyctiphanes</taxon>
    </lineage>
</organism>
<evidence type="ECO:0000313" key="2">
    <source>
        <dbReference type="Proteomes" id="UP001497623"/>
    </source>
</evidence>
<sequence>MRIVYGAFTLQKIKISQKPNVTENKAKKKITCKKKKKLFRLQLFPKSEFYQSLLEKLQIQVSHLQNYISKTKNVRNNKRHRNGAIYDPKKLKKKKKKKFATFFKKRALTAENLTFFFFFF</sequence>
<name>A0AAV2RLV7_MEGNR</name>
<dbReference type="Proteomes" id="UP001497623">
    <property type="component" value="Unassembled WGS sequence"/>
</dbReference>
<proteinExistence type="predicted"/>
<evidence type="ECO:0000313" key="1">
    <source>
        <dbReference type="EMBL" id="CAL4128470.1"/>
    </source>
</evidence>
<gene>
    <name evidence="1" type="ORF">MNOR_LOCUS26123</name>
</gene>
<comment type="caution">
    <text evidence="1">The sequence shown here is derived from an EMBL/GenBank/DDBJ whole genome shotgun (WGS) entry which is preliminary data.</text>
</comment>
<protein>
    <submittedName>
        <fullName evidence="1">Uncharacterized protein</fullName>
    </submittedName>
</protein>
<dbReference type="EMBL" id="CAXKWB010025685">
    <property type="protein sequence ID" value="CAL4128470.1"/>
    <property type="molecule type" value="Genomic_DNA"/>
</dbReference>
<reference evidence="1 2" key="1">
    <citation type="submission" date="2024-05" db="EMBL/GenBank/DDBJ databases">
        <authorList>
            <person name="Wallberg A."/>
        </authorList>
    </citation>
    <scope>NUCLEOTIDE SEQUENCE [LARGE SCALE GENOMIC DNA]</scope>
</reference>
<keyword evidence="2" id="KW-1185">Reference proteome</keyword>
<accession>A0AAV2RLV7</accession>
<dbReference type="AlphaFoldDB" id="A0AAV2RLV7"/>